<accession>A0A9N8E0Q1</accession>
<dbReference type="EMBL" id="CAICTM010000503">
    <property type="protein sequence ID" value="CAB9511800.1"/>
    <property type="molecule type" value="Genomic_DNA"/>
</dbReference>
<dbReference type="PROSITE" id="PS50865">
    <property type="entry name" value="ZF_MYND_2"/>
    <property type="match status" value="1"/>
</dbReference>
<feature type="compositionally biased region" description="Low complexity" evidence="5">
    <location>
        <begin position="28"/>
        <end position="40"/>
    </location>
</feature>
<feature type="domain" description="MYND-type" evidence="6">
    <location>
        <begin position="276"/>
        <end position="318"/>
    </location>
</feature>
<dbReference type="SUPFAM" id="SSF144232">
    <property type="entry name" value="HIT/MYND zinc finger-like"/>
    <property type="match status" value="1"/>
</dbReference>
<evidence type="ECO:0000256" key="2">
    <source>
        <dbReference type="ARBA" id="ARBA00022771"/>
    </source>
</evidence>
<evidence type="ECO:0000259" key="6">
    <source>
        <dbReference type="PROSITE" id="PS50865"/>
    </source>
</evidence>
<organism evidence="7 8">
    <name type="scientific">Seminavis robusta</name>
    <dbReference type="NCBI Taxonomy" id="568900"/>
    <lineage>
        <taxon>Eukaryota</taxon>
        <taxon>Sar</taxon>
        <taxon>Stramenopiles</taxon>
        <taxon>Ochrophyta</taxon>
        <taxon>Bacillariophyta</taxon>
        <taxon>Bacillariophyceae</taxon>
        <taxon>Bacillariophycidae</taxon>
        <taxon>Naviculales</taxon>
        <taxon>Naviculaceae</taxon>
        <taxon>Seminavis</taxon>
    </lineage>
</organism>
<keyword evidence="2 4" id="KW-0863">Zinc-finger</keyword>
<keyword evidence="8" id="KW-1185">Reference proteome</keyword>
<evidence type="ECO:0000313" key="8">
    <source>
        <dbReference type="Proteomes" id="UP001153069"/>
    </source>
</evidence>
<name>A0A9N8E0Q1_9STRA</name>
<sequence length="433" mass="48637">MSRKKNQSNPSKLWTIAMGKKSKKKRTASAGGCSRAAAAGKKPSSQGMTNGTGSANANATVGFGGCSDDSLNSDNLRFCLALAADKKNPEAKRLLQIVNKANKTDRELLDITKEYFPFKQDDKWNKLRVTYFLHFYGHMYGKLQQWEYGKPVPVTDTDKNFLRGIIRSETEPAFFVAHAIAINGFIKFKLEHNVDKYLQALSRLIAVWDSAKDEDNACVLPILYDDADLKIAPKTAGEFLMVLRITAEASCSMFLIAKWDSNKFVKAVSAIPGDQCDCCGSQEKSIHEMGVCGRCRVTYYCSKECQQKHWQQVHWKLCRKKGEFRRGDEVITLEPFASVGFGEHCRIVSRAPDRTRGLWNVAEMEGEETCIISAEKLRVDSWVVRGFMDEVEVLKRMAMGYQKAAENAKEDTGPPPESSSQVDLYVISLEKWD</sequence>
<dbReference type="AlphaFoldDB" id="A0A9N8E0Q1"/>
<dbReference type="Gene3D" id="6.10.140.2220">
    <property type="match status" value="1"/>
</dbReference>
<dbReference type="InterPro" id="IPR002893">
    <property type="entry name" value="Znf_MYND"/>
</dbReference>
<proteinExistence type="predicted"/>
<dbReference type="PROSITE" id="PS01360">
    <property type="entry name" value="ZF_MYND_1"/>
    <property type="match status" value="1"/>
</dbReference>
<dbReference type="Proteomes" id="UP001153069">
    <property type="component" value="Unassembled WGS sequence"/>
</dbReference>
<dbReference type="Pfam" id="PF01753">
    <property type="entry name" value="zf-MYND"/>
    <property type="match status" value="1"/>
</dbReference>
<evidence type="ECO:0000256" key="5">
    <source>
        <dbReference type="SAM" id="MobiDB-lite"/>
    </source>
</evidence>
<protein>
    <recommendedName>
        <fullName evidence="6">MYND-type domain-containing protein</fullName>
    </recommendedName>
</protein>
<keyword evidence="1" id="KW-0479">Metal-binding</keyword>
<feature type="compositionally biased region" description="Polar residues" evidence="5">
    <location>
        <begin position="43"/>
        <end position="53"/>
    </location>
</feature>
<dbReference type="OrthoDB" id="432970at2759"/>
<evidence type="ECO:0000256" key="1">
    <source>
        <dbReference type="ARBA" id="ARBA00022723"/>
    </source>
</evidence>
<evidence type="ECO:0000256" key="3">
    <source>
        <dbReference type="ARBA" id="ARBA00022833"/>
    </source>
</evidence>
<evidence type="ECO:0000313" key="7">
    <source>
        <dbReference type="EMBL" id="CAB9511800.1"/>
    </source>
</evidence>
<gene>
    <name evidence="7" type="ORF">SEMRO_504_G155890.1</name>
</gene>
<dbReference type="GO" id="GO:0008270">
    <property type="term" value="F:zinc ion binding"/>
    <property type="evidence" value="ECO:0007669"/>
    <property type="project" value="UniProtKB-KW"/>
</dbReference>
<feature type="region of interest" description="Disordered" evidence="5">
    <location>
        <begin position="1"/>
        <end position="53"/>
    </location>
</feature>
<comment type="caution">
    <text evidence="7">The sequence shown here is derived from an EMBL/GenBank/DDBJ whole genome shotgun (WGS) entry which is preliminary data.</text>
</comment>
<reference evidence="7" key="1">
    <citation type="submission" date="2020-06" db="EMBL/GenBank/DDBJ databases">
        <authorList>
            <consortium name="Plant Systems Biology data submission"/>
        </authorList>
    </citation>
    <scope>NUCLEOTIDE SEQUENCE</scope>
    <source>
        <strain evidence="7">D6</strain>
    </source>
</reference>
<keyword evidence="3" id="KW-0862">Zinc</keyword>
<evidence type="ECO:0000256" key="4">
    <source>
        <dbReference type="PROSITE-ProRule" id="PRU00134"/>
    </source>
</evidence>